<name>A0A0E9PUW3_ANGAN</name>
<evidence type="ECO:0000313" key="1">
    <source>
        <dbReference type="EMBL" id="JAH07663.1"/>
    </source>
</evidence>
<sequence>MLALISLQSCISYVRFTASNNLMQLGQVFMSLDAFLSSSFSISVPFLRGLFWHCGVGANSRHVGEDGTCCQSTHLAQELVLIKAFLIIYARGFDTSGARLF</sequence>
<reference evidence="1" key="1">
    <citation type="submission" date="2014-11" db="EMBL/GenBank/DDBJ databases">
        <authorList>
            <person name="Amaro Gonzalez C."/>
        </authorList>
    </citation>
    <scope>NUCLEOTIDE SEQUENCE</scope>
</reference>
<protein>
    <submittedName>
        <fullName evidence="1">Uncharacterized protein</fullName>
    </submittedName>
</protein>
<organism evidence="1">
    <name type="scientific">Anguilla anguilla</name>
    <name type="common">European freshwater eel</name>
    <name type="synonym">Muraena anguilla</name>
    <dbReference type="NCBI Taxonomy" id="7936"/>
    <lineage>
        <taxon>Eukaryota</taxon>
        <taxon>Metazoa</taxon>
        <taxon>Chordata</taxon>
        <taxon>Craniata</taxon>
        <taxon>Vertebrata</taxon>
        <taxon>Euteleostomi</taxon>
        <taxon>Actinopterygii</taxon>
        <taxon>Neopterygii</taxon>
        <taxon>Teleostei</taxon>
        <taxon>Anguilliformes</taxon>
        <taxon>Anguillidae</taxon>
        <taxon>Anguilla</taxon>
    </lineage>
</organism>
<dbReference type="AlphaFoldDB" id="A0A0E9PUW3"/>
<proteinExistence type="predicted"/>
<dbReference type="EMBL" id="GBXM01100914">
    <property type="protein sequence ID" value="JAH07663.1"/>
    <property type="molecule type" value="Transcribed_RNA"/>
</dbReference>
<accession>A0A0E9PUW3</accession>
<reference evidence="1" key="2">
    <citation type="journal article" date="2015" name="Fish Shellfish Immunol.">
        <title>Early steps in the European eel (Anguilla anguilla)-Vibrio vulnificus interaction in the gills: Role of the RtxA13 toxin.</title>
        <authorList>
            <person name="Callol A."/>
            <person name="Pajuelo D."/>
            <person name="Ebbesson L."/>
            <person name="Teles M."/>
            <person name="MacKenzie S."/>
            <person name="Amaro C."/>
        </authorList>
    </citation>
    <scope>NUCLEOTIDE SEQUENCE</scope>
</reference>